<organism evidence="2">
    <name type="scientific">hydrothermal vent metagenome</name>
    <dbReference type="NCBI Taxonomy" id="652676"/>
    <lineage>
        <taxon>unclassified sequences</taxon>
        <taxon>metagenomes</taxon>
        <taxon>ecological metagenomes</taxon>
    </lineage>
</organism>
<dbReference type="AlphaFoldDB" id="A0A3B0RD87"/>
<sequence>MSLHKILKIIAAVLSLVGVVLLAMIMSSGDNAIEAAYLSGGDTGSVDNMIYVSYVIFILVLAFVVFFVIKNLFSNTGSLKSTLMGAGAFVGVLVVSYLFSGGDTTEYFDQGVQVTEGTSQLVGAGIVSFYIFGALAIFSIFFSGIKNLIK</sequence>
<evidence type="ECO:0000256" key="1">
    <source>
        <dbReference type="SAM" id="Phobius"/>
    </source>
</evidence>
<reference evidence="2" key="1">
    <citation type="submission" date="2018-06" db="EMBL/GenBank/DDBJ databases">
        <authorList>
            <person name="Zhirakovskaya E."/>
        </authorList>
    </citation>
    <scope>NUCLEOTIDE SEQUENCE</scope>
</reference>
<gene>
    <name evidence="2" type="ORF">MNBD_BACTEROID02-646</name>
</gene>
<keyword evidence="1" id="KW-0812">Transmembrane</keyword>
<proteinExistence type="predicted"/>
<feature type="transmembrane region" description="Helical" evidence="1">
    <location>
        <begin position="51"/>
        <end position="69"/>
    </location>
</feature>
<evidence type="ECO:0000313" key="2">
    <source>
        <dbReference type="EMBL" id="VAV85998.1"/>
    </source>
</evidence>
<keyword evidence="1" id="KW-1133">Transmembrane helix</keyword>
<feature type="transmembrane region" description="Helical" evidence="1">
    <location>
        <begin position="81"/>
        <end position="100"/>
    </location>
</feature>
<accession>A0A3B0RD87</accession>
<dbReference type="EMBL" id="UOEB01000272">
    <property type="protein sequence ID" value="VAV85998.1"/>
    <property type="molecule type" value="Genomic_DNA"/>
</dbReference>
<keyword evidence="1" id="KW-0472">Membrane</keyword>
<feature type="transmembrane region" description="Helical" evidence="1">
    <location>
        <begin position="120"/>
        <end position="142"/>
    </location>
</feature>
<protein>
    <submittedName>
        <fullName evidence="2">Uncharacterized protein</fullName>
    </submittedName>
</protein>
<name>A0A3B0RD87_9ZZZZ</name>